<evidence type="ECO:0000313" key="4">
    <source>
        <dbReference type="Proteomes" id="UP000248148"/>
    </source>
</evidence>
<dbReference type="EMBL" id="QJTI01000002">
    <property type="protein sequence ID" value="PYF04876.1"/>
    <property type="molecule type" value="Genomic_DNA"/>
</dbReference>
<evidence type="ECO:0000259" key="2">
    <source>
        <dbReference type="Pfam" id="PF13566"/>
    </source>
</evidence>
<dbReference type="Pfam" id="PF13566">
    <property type="entry name" value="DUF4130"/>
    <property type="match status" value="1"/>
</dbReference>
<dbReference type="OrthoDB" id="5290748at2"/>
<dbReference type="RefSeq" id="WP_110779533.1">
    <property type="nucleotide sequence ID" value="NZ_QJTI01000002.1"/>
</dbReference>
<dbReference type="NCBIfam" id="TIGR03915">
    <property type="entry name" value="SAM_7_link_chp"/>
    <property type="match status" value="1"/>
</dbReference>
<feature type="domain" description="DUF4130" evidence="2">
    <location>
        <begin position="79"/>
        <end position="237"/>
    </location>
</feature>
<comment type="caution">
    <text evidence="3">The sequence shown here is derived from an EMBL/GenBank/DDBJ whole genome shotgun (WGS) entry which is preliminary data.</text>
</comment>
<sequence>MHQIKLDSDIDFAGWREAARALVLSNVAPAEVRWSVAGAAPDLFAEPAQPSTLPRVSGSFNVPALFVDLAKTVMLHRDPQRFALLYAVLWRLRRDPDLLARCTDRQMTQLEAMAKAVRSDQHKMQGFVRFREIGREPDNHFVAWYEPEHHIVEATAPFFARRFADMPWSILTPERCAHWDGHALSFTPGIARDMAPGADRLEQLWLTYYASTFNPARLNMKAMQAHMPKRFWKNLPEAALIEPLIADAERRTSAMIDAAPPAPKPNRQRRKALSSNRDHDDSSR</sequence>
<evidence type="ECO:0000313" key="3">
    <source>
        <dbReference type="EMBL" id="PYF04876.1"/>
    </source>
</evidence>
<dbReference type="InterPro" id="IPR025404">
    <property type="entry name" value="DUF4130"/>
</dbReference>
<name>A0A318TJJ3_9BRAD</name>
<gene>
    <name evidence="3" type="ORF">BJ122_102101</name>
</gene>
<feature type="region of interest" description="Disordered" evidence="1">
    <location>
        <begin position="255"/>
        <end position="284"/>
    </location>
</feature>
<evidence type="ECO:0000256" key="1">
    <source>
        <dbReference type="SAM" id="MobiDB-lite"/>
    </source>
</evidence>
<organism evidence="3 4">
    <name type="scientific">Rhodopseudomonas faecalis</name>
    <dbReference type="NCBI Taxonomy" id="99655"/>
    <lineage>
        <taxon>Bacteria</taxon>
        <taxon>Pseudomonadati</taxon>
        <taxon>Pseudomonadota</taxon>
        <taxon>Alphaproteobacteria</taxon>
        <taxon>Hyphomicrobiales</taxon>
        <taxon>Nitrobacteraceae</taxon>
        <taxon>Rhodopseudomonas</taxon>
    </lineage>
</organism>
<dbReference type="AlphaFoldDB" id="A0A318TJJ3"/>
<dbReference type="InterPro" id="IPR023875">
    <property type="entry name" value="DNA_repair_put"/>
</dbReference>
<dbReference type="Proteomes" id="UP000248148">
    <property type="component" value="Unassembled WGS sequence"/>
</dbReference>
<proteinExistence type="predicted"/>
<keyword evidence="4" id="KW-1185">Reference proteome</keyword>
<protein>
    <submittedName>
        <fullName evidence="3">Putative DNA metabolism protein</fullName>
    </submittedName>
</protein>
<reference evidence="3 4" key="1">
    <citation type="submission" date="2018-06" db="EMBL/GenBank/DDBJ databases">
        <title>Genomic Encyclopedia of Archaeal and Bacterial Type Strains, Phase II (KMG-II): from individual species to whole genera.</title>
        <authorList>
            <person name="Goeker M."/>
        </authorList>
    </citation>
    <scope>NUCLEOTIDE SEQUENCE [LARGE SCALE GENOMIC DNA]</scope>
    <source>
        <strain evidence="3 4">JCM 11668</strain>
    </source>
</reference>
<accession>A0A318TJJ3</accession>